<proteinExistence type="predicted"/>
<keyword evidence="3" id="KW-0804">Transcription</keyword>
<feature type="domain" description="HTH gntR-type" evidence="4">
    <location>
        <begin position="16"/>
        <end position="84"/>
    </location>
</feature>
<dbReference type="InterPro" id="IPR011711">
    <property type="entry name" value="GntR_C"/>
</dbReference>
<name>A0ABQ5W4L1_9HYPH</name>
<dbReference type="Pfam" id="PF07729">
    <property type="entry name" value="FCD"/>
    <property type="match status" value="1"/>
</dbReference>
<dbReference type="InterPro" id="IPR036388">
    <property type="entry name" value="WH-like_DNA-bd_sf"/>
</dbReference>
<reference evidence="6" key="1">
    <citation type="journal article" date="2019" name="Int. J. Syst. Evol. Microbiol.">
        <title>The Global Catalogue of Microorganisms (GCM) 10K type strain sequencing project: providing services to taxonomists for standard genome sequencing and annotation.</title>
        <authorList>
            <consortium name="The Broad Institute Genomics Platform"/>
            <consortium name="The Broad Institute Genome Sequencing Center for Infectious Disease"/>
            <person name="Wu L."/>
            <person name="Ma J."/>
        </authorList>
    </citation>
    <scope>NUCLEOTIDE SEQUENCE [LARGE SCALE GENOMIC DNA]</scope>
    <source>
        <strain evidence="6">NBRC 112416</strain>
    </source>
</reference>
<evidence type="ECO:0000313" key="5">
    <source>
        <dbReference type="EMBL" id="GLQ54734.1"/>
    </source>
</evidence>
<dbReference type="Gene3D" id="1.20.120.530">
    <property type="entry name" value="GntR ligand-binding domain-like"/>
    <property type="match status" value="1"/>
</dbReference>
<dbReference type="InterPro" id="IPR036390">
    <property type="entry name" value="WH_DNA-bd_sf"/>
</dbReference>
<dbReference type="SMART" id="SM00345">
    <property type="entry name" value="HTH_GNTR"/>
    <property type="match status" value="1"/>
</dbReference>
<dbReference type="EMBL" id="BSNS01000009">
    <property type="protein sequence ID" value="GLQ54734.1"/>
    <property type="molecule type" value="Genomic_DNA"/>
</dbReference>
<accession>A0ABQ5W4L1</accession>
<dbReference type="InterPro" id="IPR008920">
    <property type="entry name" value="TF_FadR/GntR_C"/>
</dbReference>
<evidence type="ECO:0000256" key="3">
    <source>
        <dbReference type="ARBA" id="ARBA00023163"/>
    </source>
</evidence>
<dbReference type="RefSeq" id="WP_284340184.1">
    <property type="nucleotide sequence ID" value="NZ_BSNS01000009.1"/>
</dbReference>
<dbReference type="SMART" id="SM00895">
    <property type="entry name" value="FCD"/>
    <property type="match status" value="1"/>
</dbReference>
<dbReference type="SUPFAM" id="SSF48008">
    <property type="entry name" value="GntR ligand-binding domain-like"/>
    <property type="match status" value="1"/>
</dbReference>
<evidence type="ECO:0000313" key="6">
    <source>
        <dbReference type="Proteomes" id="UP001156691"/>
    </source>
</evidence>
<dbReference type="PRINTS" id="PR00035">
    <property type="entry name" value="HTHGNTR"/>
</dbReference>
<dbReference type="SUPFAM" id="SSF46785">
    <property type="entry name" value="Winged helix' DNA-binding domain"/>
    <property type="match status" value="1"/>
</dbReference>
<keyword evidence="6" id="KW-1185">Reference proteome</keyword>
<dbReference type="CDD" id="cd07377">
    <property type="entry name" value="WHTH_GntR"/>
    <property type="match status" value="1"/>
</dbReference>
<comment type="caution">
    <text evidence="5">The sequence shown here is derived from an EMBL/GenBank/DDBJ whole genome shotgun (WGS) entry which is preliminary data.</text>
</comment>
<organism evidence="5 6">
    <name type="scientific">Devosia nitrariae</name>
    <dbReference type="NCBI Taxonomy" id="2071872"/>
    <lineage>
        <taxon>Bacteria</taxon>
        <taxon>Pseudomonadati</taxon>
        <taxon>Pseudomonadota</taxon>
        <taxon>Alphaproteobacteria</taxon>
        <taxon>Hyphomicrobiales</taxon>
        <taxon>Devosiaceae</taxon>
        <taxon>Devosia</taxon>
    </lineage>
</organism>
<evidence type="ECO:0000256" key="1">
    <source>
        <dbReference type="ARBA" id="ARBA00023015"/>
    </source>
</evidence>
<dbReference type="PANTHER" id="PTHR43537">
    <property type="entry name" value="TRANSCRIPTIONAL REGULATOR, GNTR FAMILY"/>
    <property type="match status" value="1"/>
</dbReference>
<protein>
    <submittedName>
        <fullName evidence="5">GntR family transcriptional regulator</fullName>
    </submittedName>
</protein>
<sequence length="239" mass="26273">MSTVGAETTTRDAISGRLSGVVYDRIVDMIASGAFPLNSRLPTEMELSERFDASRPVVREALQRLRDDGLIVSRQGSGSYVKRRPEADVLQLVPVGSLADVQRCFEFRAGLEPATAALAAQRRDDPDLDRLAAAMQALENCLAEGHLGVEEDSNLHDEIARATHNQYHVSVQASLRSHVIAGMNVTRSLSLRRSQAQLRAVQDEHEKIVEAIRSQDADAAYAAMKAHILNARNRMFEGI</sequence>
<dbReference type="PROSITE" id="PS50949">
    <property type="entry name" value="HTH_GNTR"/>
    <property type="match status" value="1"/>
</dbReference>
<dbReference type="Pfam" id="PF00392">
    <property type="entry name" value="GntR"/>
    <property type="match status" value="1"/>
</dbReference>
<dbReference type="Proteomes" id="UP001156691">
    <property type="component" value="Unassembled WGS sequence"/>
</dbReference>
<gene>
    <name evidence="5" type="ORF">GCM10010862_19930</name>
</gene>
<keyword evidence="1" id="KW-0805">Transcription regulation</keyword>
<evidence type="ECO:0000256" key="2">
    <source>
        <dbReference type="ARBA" id="ARBA00023125"/>
    </source>
</evidence>
<dbReference type="PANTHER" id="PTHR43537:SF5">
    <property type="entry name" value="UXU OPERON TRANSCRIPTIONAL REGULATOR"/>
    <property type="match status" value="1"/>
</dbReference>
<dbReference type="Gene3D" id="1.10.10.10">
    <property type="entry name" value="Winged helix-like DNA-binding domain superfamily/Winged helix DNA-binding domain"/>
    <property type="match status" value="1"/>
</dbReference>
<evidence type="ECO:0000259" key="4">
    <source>
        <dbReference type="PROSITE" id="PS50949"/>
    </source>
</evidence>
<dbReference type="InterPro" id="IPR000524">
    <property type="entry name" value="Tscrpt_reg_HTH_GntR"/>
</dbReference>
<keyword evidence="2" id="KW-0238">DNA-binding</keyword>